<feature type="transmembrane region" description="Helical" evidence="1">
    <location>
        <begin position="34"/>
        <end position="52"/>
    </location>
</feature>
<feature type="transmembrane region" description="Helical" evidence="1">
    <location>
        <begin position="58"/>
        <end position="77"/>
    </location>
</feature>
<protein>
    <submittedName>
        <fullName evidence="2">CcdC protein domain-containing protein</fullName>
    </submittedName>
</protein>
<keyword evidence="1" id="KW-0812">Transmembrane</keyword>
<accession>A0ABV8S9T3</accession>
<evidence type="ECO:0000256" key="1">
    <source>
        <dbReference type="SAM" id="Phobius"/>
    </source>
</evidence>
<name>A0ABV8S9T3_9BACL</name>
<feature type="transmembrane region" description="Helical" evidence="1">
    <location>
        <begin position="123"/>
        <end position="141"/>
    </location>
</feature>
<feature type="transmembrane region" description="Helical" evidence="1">
    <location>
        <begin position="89"/>
        <end position="111"/>
    </location>
</feature>
<dbReference type="PANTHER" id="PTHR39164:SF1">
    <property type="entry name" value="PROTEIN CCDC"/>
    <property type="match status" value="1"/>
</dbReference>
<feature type="transmembrane region" description="Helical" evidence="1">
    <location>
        <begin position="6"/>
        <end position="22"/>
    </location>
</feature>
<comment type="caution">
    <text evidence="2">The sequence shown here is derived from an EMBL/GenBank/DDBJ whole genome shotgun (WGS) entry which is preliminary data.</text>
</comment>
<reference evidence="3" key="1">
    <citation type="journal article" date="2019" name="Int. J. Syst. Evol. Microbiol.">
        <title>The Global Catalogue of Microorganisms (GCM) 10K type strain sequencing project: providing services to taxonomists for standard genome sequencing and annotation.</title>
        <authorList>
            <consortium name="The Broad Institute Genomics Platform"/>
            <consortium name="The Broad Institute Genome Sequencing Center for Infectious Disease"/>
            <person name="Wu L."/>
            <person name="Ma J."/>
        </authorList>
    </citation>
    <scope>NUCLEOTIDE SEQUENCE [LARGE SCALE GENOMIC DNA]</scope>
    <source>
        <strain evidence="3">CGMCC 4.1641</strain>
    </source>
</reference>
<proteinExistence type="predicted"/>
<keyword evidence="3" id="KW-1185">Reference proteome</keyword>
<dbReference type="RefSeq" id="WP_204602706.1">
    <property type="nucleotide sequence ID" value="NZ_JBHSED010000013.1"/>
</dbReference>
<dbReference type="PIRSF" id="PIRSF021441">
    <property type="entry name" value="DUF1453"/>
    <property type="match status" value="1"/>
</dbReference>
<dbReference type="Proteomes" id="UP001595755">
    <property type="component" value="Unassembled WGS sequence"/>
</dbReference>
<evidence type="ECO:0000313" key="2">
    <source>
        <dbReference type="EMBL" id="MFC4303582.1"/>
    </source>
</evidence>
<dbReference type="EMBL" id="JBHSED010000013">
    <property type="protein sequence ID" value="MFC4303582.1"/>
    <property type="molecule type" value="Genomic_DNA"/>
</dbReference>
<gene>
    <name evidence="2" type="ORF">ACFO1S_08955</name>
</gene>
<keyword evidence="1" id="KW-0472">Membrane</keyword>
<dbReference type="PANTHER" id="PTHR39164">
    <property type="entry name" value="PROTEIN CCDC"/>
    <property type="match status" value="1"/>
</dbReference>
<dbReference type="InterPro" id="IPR058247">
    <property type="entry name" value="DUF1453"/>
</dbReference>
<sequence length="158" mass="18216">MEYSFFPIAILIAGLVIWRRSRSMFRPIQGNGTRLIRPLLFFLPSLFLILNPKVHGPAWEWLAAIGIGGLLSLPLIYTTNYERREDQQIYTVKNMGFFISFLGIIAIRFVLRDFLDGIDPETMSSLFMTLLIAYIVPWRVASYFKFRKVYLSAPKSAA</sequence>
<evidence type="ECO:0000313" key="3">
    <source>
        <dbReference type="Proteomes" id="UP001595755"/>
    </source>
</evidence>
<keyword evidence="1" id="KW-1133">Transmembrane helix</keyword>
<organism evidence="2 3">
    <name type="scientific">Cohnella boryungensis</name>
    <dbReference type="NCBI Taxonomy" id="768479"/>
    <lineage>
        <taxon>Bacteria</taxon>
        <taxon>Bacillati</taxon>
        <taxon>Bacillota</taxon>
        <taxon>Bacilli</taxon>
        <taxon>Bacillales</taxon>
        <taxon>Paenibacillaceae</taxon>
        <taxon>Cohnella</taxon>
    </lineage>
</organism>
<dbReference type="InterPro" id="IPR031306">
    <property type="entry name" value="CcdC"/>
</dbReference>
<dbReference type="Pfam" id="PF07301">
    <property type="entry name" value="DUF1453"/>
    <property type="match status" value="1"/>
</dbReference>